<dbReference type="KEGG" id="aalg:AREALGSMS7_00242"/>
<gene>
    <name evidence="1" type="ORF">AREALGSMS7_00242</name>
</gene>
<reference evidence="1 2" key="1">
    <citation type="submission" date="2017-07" db="EMBL/GenBank/DDBJ databases">
        <title>Genome Sequence of Arenibacter algicola Strain SMS7 Isolated from a culture of the Diatom Skeletonema marinoi.</title>
        <authorList>
            <person name="Topel M."/>
            <person name="Pinder M.I.M."/>
            <person name="Johansson O.N."/>
            <person name="Kourtchenko O."/>
            <person name="Godhe A."/>
            <person name="Clarke A.K."/>
        </authorList>
    </citation>
    <scope>NUCLEOTIDE SEQUENCE [LARGE SCALE GENOMIC DNA]</scope>
    <source>
        <strain evidence="1 2">SMS7</strain>
    </source>
</reference>
<protein>
    <submittedName>
        <fullName evidence="1">Uncharacterized protein</fullName>
    </submittedName>
</protein>
<organism evidence="1 2">
    <name type="scientific">Arenibacter algicola</name>
    <dbReference type="NCBI Taxonomy" id="616991"/>
    <lineage>
        <taxon>Bacteria</taxon>
        <taxon>Pseudomonadati</taxon>
        <taxon>Bacteroidota</taxon>
        <taxon>Flavobacteriia</taxon>
        <taxon>Flavobacteriales</taxon>
        <taxon>Flavobacteriaceae</taxon>
        <taxon>Arenibacter</taxon>
    </lineage>
</organism>
<proteinExistence type="predicted"/>
<evidence type="ECO:0000313" key="2">
    <source>
        <dbReference type="Proteomes" id="UP000204551"/>
    </source>
</evidence>
<dbReference type="AlphaFoldDB" id="A0A221UR45"/>
<dbReference type="EMBL" id="CP022515">
    <property type="protein sequence ID" value="ASO03740.1"/>
    <property type="molecule type" value="Genomic_DNA"/>
</dbReference>
<dbReference type="Proteomes" id="UP000204551">
    <property type="component" value="Chromosome"/>
</dbReference>
<name>A0A221UR45_9FLAO</name>
<sequence>MSANCRTLSHQTFELLIETTRKELTINLVIGKTSTQNHQAKRLAEILRFTNTVANDIETHPSKTLTGEKL</sequence>
<evidence type="ECO:0000313" key="1">
    <source>
        <dbReference type="EMBL" id="ASO03740.1"/>
    </source>
</evidence>
<accession>A0A221UR45</accession>